<evidence type="ECO:0000256" key="1">
    <source>
        <dbReference type="SAM" id="Phobius"/>
    </source>
</evidence>
<protein>
    <submittedName>
        <fullName evidence="2">Uncharacterized protein</fullName>
    </submittedName>
</protein>
<name>A0A368N9V8_9EURY</name>
<keyword evidence="3" id="KW-1185">Reference proteome</keyword>
<keyword evidence="1" id="KW-0472">Membrane</keyword>
<organism evidence="2 3">
    <name type="scientific">Haloplanus salinus</name>
    <dbReference type="NCBI Taxonomy" id="1126245"/>
    <lineage>
        <taxon>Archaea</taxon>
        <taxon>Methanobacteriati</taxon>
        <taxon>Methanobacteriota</taxon>
        <taxon>Stenosarchaea group</taxon>
        <taxon>Halobacteria</taxon>
        <taxon>Halobacteriales</taxon>
        <taxon>Haloferacaceae</taxon>
        <taxon>Haloplanus</taxon>
    </lineage>
</organism>
<gene>
    <name evidence="2" type="ORF">DU504_02890</name>
</gene>
<evidence type="ECO:0000313" key="3">
    <source>
        <dbReference type="Proteomes" id="UP000252189"/>
    </source>
</evidence>
<comment type="caution">
    <text evidence="2">The sequence shown here is derived from an EMBL/GenBank/DDBJ whole genome shotgun (WGS) entry which is preliminary data.</text>
</comment>
<sequence length="103" mass="10954">MARTACASFGLVVSLTLLGDSFPSLATPFAAFAFTGSGVERTVRWLMLANGLASRFALRINYHPLIWVASAWAATLRGATVALAILFGRSAVGIDARAGRWPR</sequence>
<keyword evidence="1" id="KW-0812">Transmembrane</keyword>
<keyword evidence="1" id="KW-1133">Transmembrane helix</keyword>
<dbReference type="AlphaFoldDB" id="A0A368N9V8"/>
<accession>A0A368N9V8</accession>
<dbReference type="OrthoDB" id="338428at2157"/>
<reference evidence="2 3" key="1">
    <citation type="submission" date="2018-07" db="EMBL/GenBank/DDBJ databases">
        <title>Genome sequences of Haloplanus salinus JCM 18368T.</title>
        <authorList>
            <person name="Kim Y.B."/>
            <person name="Roh S.W."/>
        </authorList>
    </citation>
    <scope>NUCLEOTIDE SEQUENCE [LARGE SCALE GENOMIC DNA]</scope>
    <source>
        <strain evidence="2 3">JCM 18368</strain>
    </source>
</reference>
<feature type="transmembrane region" description="Helical" evidence="1">
    <location>
        <begin position="65"/>
        <end position="87"/>
    </location>
</feature>
<dbReference type="EMBL" id="QPHM01000001">
    <property type="protein sequence ID" value="RCU46345.1"/>
    <property type="molecule type" value="Genomic_DNA"/>
</dbReference>
<dbReference type="RefSeq" id="WP_114447896.1">
    <property type="nucleotide sequence ID" value="NZ_QPHM01000001.1"/>
</dbReference>
<proteinExistence type="predicted"/>
<dbReference type="Proteomes" id="UP000252189">
    <property type="component" value="Unassembled WGS sequence"/>
</dbReference>
<evidence type="ECO:0000313" key="2">
    <source>
        <dbReference type="EMBL" id="RCU46345.1"/>
    </source>
</evidence>